<evidence type="ECO:0000313" key="1">
    <source>
        <dbReference type="EMBL" id="KAK2028237.1"/>
    </source>
</evidence>
<proteinExistence type="predicted"/>
<sequence length="131" mass="15072">MASSRQTDHTIWSPFPFRTHMYKQTDGTARHGTARFAFLRRRRQVAIRCVLIGSQITDIYQRLCTYIHRDGLLSTTVPVLIAASGRPNSRLQPRFAERPGNSTYRTSRSTSAPLPLSLRKFDWLVNCTYRA</sequence>
<gene>
    <name evidence="1" type="ORF">LX32DRAFT_405879</name>
</gene>
<dbReference type="Proteomes" id="UP001232148">
    <property type="component" value="Unassembled WGS sequence"/>
</dbReference>
<comment type="caution">
    <text evidence="1">The sequence shown here is derived from an EMBL/GenBank/DDBJ whole genome shotgun (WGS) entry which is preliminary data.</text>
</comment>
<reference evidence="1" key="1">
    <citation type="submission" date="2021-06" db="EMBL/GenBank/DDBJ databases">
        <title>Comparative genomics, transcriptomics and evolutionary studies reveal genomic signatures of adaptation to plant cell wall in hemibiotrophic fungi.</title>
        <authorList>
            <consortium name="DOE Joint Genome Institute"/>
            <person name="Baroncelli R."/>
            <person name="Diaz J.F."/>
            <person name="Benocci T."/>
            <person name="Peng M."/>
            <person name="Battaglia E."/>
            <person name="Haridas S."/>
            <person name="Andreopoulos W."/>
            <person name="Labutti K."/>
            <person name="Pangilinan J."/>
            <person name="Floch G.L."/>
            <person name="Makela M.R."/>
            <person name="Henrissat B."/>
            <person name="Grigoriev I.V."/>
            <person name="Crouch J.A."/>
            <person name="De Vries R.P."/>
            <person name="Sukno S.A."/>
            <person name="Thon M.R."/>
        </authorList>
    </citation>
    <scope>NUCLEOTIDE SEQUENCE</scope>
    <source>
        <strain evidence="1">MAFF235873</strain>
    </source>
</reference>
<dbReference type="AlphaFoldDB" id="A0AAD9HHR3"/>
<dbReference type="EMBL" id="MU842881">
    <property type="protein sequence ID" value="KAK2028237.1"/>
    <property type="molecule type" value="Genomic_DNA"/>
</dbReference>
<keyword evidence="2" id="KW-1185">Reference proteome</keyword>
<name>A0AAD9HHR3_9PEZI</name>
<accession>A0AAD9HHR3</accession>
<organism evidence="1 2">
    <name type="scientific">Colletotrichum zoysiae</name>
    <dbReference type="NCBI Taxonomy" id="1216348"/>
    <lineage>
        <taxon>Eukaryota</taxon>
        <taxon>Fungi</taxon>
        <taxon>Dikarya</taxon>
        <taxon>Ascomycota</taxon>
        <taxon>Pezizomycotina</taxon>
        <taxon>Sordariomycetes</taxon>
        <taxon>Hypocreomycetidae</taxon>
        <taxon>Glomerellales</taxon>
        <taxon>Glomerellaceae</taxon>
        <taxon>Colletotrichum</taxon>
        <taxon>Colletotrichum graminicola species complex</taxon>
    </lineage>
</organism>
<evidence type="ECO:0000313" key="2">
    <source>
        <dbReference type="Proteomes" id="UP001232148"/>
    </source>
</evidence>
<protein>
    <submittedName>
        <fullName evidence="1">Uncharacterized protein</fullName>
    </submittedName>
</protein>